<evidence type="ECO:0000313" key="1">
    <source>
        <dbReference type="EMBL" id="WCC79331.1"/>
    </source>
</evidence>
<accession>A0ABY7QW94</accession>
<reference evidence="1 2" key="2">
    <citation type="submission" date="2023-06" db="EMBL/GenBank/DDBJ databases">
        <title>The Gram-positive Non-spore-bearing Anaerobic Bacilli of Human Feces.</title>
        <authorList>
            <person name="Eggerth A.H."/>
        </authorList>
    </citation>
    <scope>NUCLEOTIDE SEQUENCE [LARGE SCALE GENOMIC DNA]</scope>
    <source>
        <strain evidence="1 2">CBA3108</strain>
    </source>
</reference>
<dbReference type="RefSeq" id="WP_271417533.1">
    <property type="nucleotide sequence ID" value="NZ_CP115668.1"/>
</dbReference>
<reference evidence="1 2" key="1">
    <citation type="submission" date="2023-01" db="EMBL/GenBank/DDBJ databases">
        <authorList>
            <person name="Lee S.H."/>
            <person name="Jung H.S."/>
            <person name="Yun J.U."/>
        </authorList>
    </citation>
    <scope>NUCLEOTIDE SEQUENCE [LARGE SCALE GENOMIC DNA]</scope>
    <source>
        <strain evidence="1 2">CBA3108</strain>
    </source>
</reference>
<sequence length="118" mass="12935">MNTVEGTVRVMNALEAAQFTGESHTPNGEPISYKYVVFVFDKPTSFKAQTFDPESPARIDVAQGVRLGSKTADSREGSGFDLDGQRLTIRFKSRNCDWPSDTSLPLGQPSCRTFTVLG</sequence>
<keyword evidence="2" id="KW-1185">Reference proteome</keyword>
<proteinExistence type="predicted"/>
<protein>
    <submittedName>
        <fullName evidence="1">Uncharacterized protein</fullName>
    </submittedName>
</protein>
<evidence type="ECO:0000313" key="2">
    <source>
        <dbReference type="Proteomes" id="UP001212097"/>
    </source>
</evidence>
<name>A0ABY7QW94_9ACTN</name>
<organism evidence="1 2">
    <name type="scientific">Cutibacterium equinum</name>
    <dbReference type="NCBI Taxonomy" id="3016342"/>
    <lineage>
        <taxon>Bacteria</taxon>
        <taxon>Bacillati</taxon>
        <taxon>Actinomycetota</taxon>
        <taxon>Actinomycetes</taxon>
        <taxon>Propionibacteriales</taxon>
        <taxon>Propionibacteriaceae</taxon>
        <taxon>Cutibacterium</taxon>
    </lineage>
</organism>
<dbReference type="Proteomes" id="UP001212097">
    <property type="component" value="Chromosome"/>
</dbReference>
<gene>
    <name evidence="1" type="ORF">O6R08_07250</name>
</gene>
<dbReference type="EMBL" id="CP115668">
    <property type="protein sequence ID" value="WCC79331.1"/>
    <property type="molecule type" value="Genomic_DNA"/>
</dbReference>